<feature type="compositionally biased region" description="Acidic residues" evidence="1">
    <location>
        <begin position="327"/>
        <end position="339"/>
    </location>
</feature>
<dbReference type="AlphaFoldDB" id="M7Z1J4"/>
<proteinExistence type="predicted"/>
<name>M7Z1J4_TRIUA</name>
<evidence type="ECO:0000313" key="2">
    <source>
        <dbReference type="EMBL" id="EMS46220.1"/>
    </source>
</evidence>
<feature type="compositionally biased region" description="Acidic residues" evidence="1">
    <location>
        <begin position="85"/>
        <end position="103"/>
    </location>
</feature>
<dbReference type="PANTHER" id="PTHR33155:SF46">
    <property type="entry name" value="FAF DOMAIN-CONTAINING PROTEIN"/>
    <property type="match status" value="1"/>
</dbReference>
<dbReference type="EMBL" id="KD276696">
    <property type="protein sequence ID" value="EMS46220.1"/>
    <property type="molecule type" value="Genomic_DNA"/>
</dbReference>
<gene>
    <name evidence="2" type="ORF">TRIUR3_11062</name>
</gene>
<feature type="compositionally biased region" description="Acidic residues" evidence="1">
    <location>
        <begin position="160"/>
        <end position="175"/>
    </location>
</feature>
<evidence type="ECO:0000256" key="1">
    <source>
        <dbReference type="SAM" id="MobiDB-lite"/>
    </source>
</evidence>
<feature type="region of interest" description="Disordered" evidence="1">
    <location>
        <begin position="268"/>
        <end position="357"/>
    </location>
</feature>
<protein>
    <submittedName>
        <fullName evidence="2">Uncharacterized protein</fullName>
    </submittedName>
</protein>
<dbReference type="OMA" id="SAVQYHR"/>
<organism evidence="2">
    <name type="scientific">Triticum urartu</name>
    <name type="common">Red wild einkorn</name>
    <name type="synonym">Crithodium urartu</name>
    <dbReference type="NCBI Taxonomy" id="4572"/>
    <lineage>
        <taxon>Eukaryota</taxon>
        <taxon>Viridiplantae</taxon>
        <taxon>Streptophyta</taxon>
        <taxon>Embryophyta</taxon>
        <taxon>Tracheophyta</taxon>
        <taxon>Spermatophyta</taxon>
        <taxon>Magnoliopsida</taxon>
        <taxon>Liliopsida</taxon>
        <taxon>Poales</taxon>
        <taxon>Poaceae</taxon>
        <taxon>BOP clade</taxon>
        <taxon>Pooideae</taxon>
        <taxon>Triticodae</taxon>
        <taxon>Triticeae</taxon>
        <taxon>Triticinae</taxon>
        <taxon>Triticum</taxon>
    </lineage>
</organism>
<feature type="compositionally biased region" description="Polar residues" evidence="1">
    <location>
        <begin position="141"/>
        <end position="150"/>
    </location>
</feature>
<accession>M7Z1J4</accession>
<dbReference type="InterPro" id="IPR021410">
    <property type="entry name" value="FAF"/>
</dbReference>
<reference evidence="2" key="1">
    <citation type="journal article" date="2013" name="Nature">
        <title>Draft genome of the wheat A-genome progenitor Triticum urartu.</title>
        <authorList>
            <person name="Ling H.Q."/>
            <person name="Zhao S."/>
            <person name="Liu D."/>
            <person name="Wang J."/>
            <person name="Sun H."/>
            <person name="Zhang C."/>
            <person name="Fan H."/>
            <person name="Li D."/>
            <person name="Dong L."/>
            <person name="Tao Y."/>
            <person name="Gao C."/>
            <person name="Wu H."/>
            <person name="Li Y."/>
            <person name="Cui Y."/>
            <person name="Guo X."/>
            <person name="Zheng S."/>
            <person name="Wang B."/>
            <person name="Yu K."/>
            <person name="Liang Q."/>
            <person name="Yang W."/>
            <person name="Lou X."/>
            <person name="Chen J."/>
            <person name="Feng M."/>
            <person name="Jian J."/>
            <person name="Zhang X."/>
            <person name="Luo G."/>
            <person name="Jiang Y."/>
            <person name="Liu J."/>
            <person name="Wang Z."/>
            <person name="Sha Y."/>
            <person name="Zhang B."/>
            <person name="Wu H."/>
            <person name="Tang D."/>
            <person name="Shen Q."/>
            <person name="Xue P."/>
            <person name="Zou S."/>
            <person name="Wang X."/>
            <person name="Liu X."/>
            <person name="Wang F."/>
            <person name="Yang Y."/>
            <person name="An X."/>
            <person name="Dong Z."/>
            <person name="Zhang K."/>
            <person name="Zhang X."/>
            <person name="Luo M.C."/>
            <person name="Dvorak J."/>
            <person name="Tong Y."/>
            <person name="Wang J."/>
            <person name="Yang H."/>
            <person name="Li Z."/>
            <person name="Wang D."/>
            <person name="Zhang A."/>
            <person name="Wang J."/>
        </authorList>
    </citation>
    <scope>NUCLEOTIDE SEQUENCE</scope>
</reference>
<feature type="compositionally biased region" description="Low complexity" evidence="1">
    <location>
        <begin position="304"/>
        <end position="322"/>
    </location>
</feature>
<feature type="region of interest" description="Disordered" evidence="1">
    <location>
        <begin position="74"/>
        <end position="175"/>
    </location>
</feature>
<feature type="compositionally biased region" description="Low complexity" evidence="1">
    <location>
        <begin position="348"/>
        <end position="357"/>
    </location>
</feature>
<dbReference type="PANTHER" id="PTHR33155">
    <property type="entry name" value="FANTASTIC FOUR-LIKE PROTEIN (DUF3049)"/>
    <property type="match status" value="1"/>
</dbReference>
<feature type="compositionally biased region" description="Basic residues" evidence="1">
    <location>
        <begin position="110"/>
        <end position="123"/>
    </location>
</feature>
<sequence>MTPPPRQLDMWSAIQALATKPEPPAVKAKAGYPMATVRRSMSHESLSLCTESLGCETGTRGDFLDLASLLYAPPPSSHLSKDAVADDDSVALQDEEEEQEETAAGELRAVHYHRARPQPRARGRGHETPGIPPRAARGHQKQSMVQQQQPDQERMLQEKDVEEVVDDEEDEVEKEEDEVEVVDRGMVVEVVAASGKAQRCSRIVINKFVGGAPVTTDDANTIPSPSRCCRATENELAAPTASLLGRAPFWRKSYSYLSSRQMRSSISSCSLADRARTTRSRSSSCPEGRLSSAPMTARRGGASGSMALGESSSSGSLFTGMSCEGDVPADELPAEQEPEDAWRRRSSSRSNSSSSQW</sequence>